<dbReference type="Pfam" id="PF22294">
    <property type="entry name" value="DUF6966"/>
    <property type="match status" value="1"/>
</dbReference>
<organism evidence="2 3">
    <name type="scientific">Stenotrophomonas rhizophila</name>
    <dbReference type="NCBI Taxonomy" id="216778"/>
    <lineage>
        <taxon>Bacteria</taxon>
        <taxon>Pseudomonadati</taxon>
        <taxon>Pseudomonadota</taxon>
        <taxon>Gammaproteobacteria</taxon>
        <taxon>Lysobacterales</taxon>
        <taxon>Lysobacteraceae</taxon>
        <taxon>Stenotrophomonas</taxon>
    </lineage>
</organism>
<accession>A0A7V7YI59</accession>
<dbReference type="InterPro" id="IPR054239">
    <property type="entry name" value="DUF6966"/>
</dbReference>
<evidence type="ECO:0000313" key="2">
    <source>
        <dbReference type="EMBL" id="KAB7631487.1"/>
    </source>
</evidence>
<name>A0A7V7YI59_9GAMM</name>
<sequence length="131" mass="14300">MSEDHVATGMSSADRALHAVVSELEALLRSDGETHWADWMQRVITQLEQGDPGAPESVLRAYGGMGSFNDVALGLDYSNGHFQWRADAGELNERLDALRGRAWQLARAIRDAPPRYALIKGPAAPSTPDKD</sequence>
<comment type="caution">
    <text evidence="2">The sequence shown here is derived from an EMBL/GenBank/DDBJ whole genome shotgun (WGS) entry which is preliminary data.</text>
</comment>
<reference evidence="2 3" key="1">
    <citation type="submission" date="2019-10" db="EMBL/GenBank/DDBJ databases">
        <title>Halotolerant bacteria associated to Saharan-endemic halophytes Stipa tenacissima L. and Atriplex halimus L mitigate salt stress and promote growth of tomato plants.</title>
        <authorList>
            <person name="Dif G."/>
        </authorList>
    </citation>
    <scope>NUCLEOTIDE SEQUENCE [LARGE SCALE GENOMIC DNA]</scope>
    <source>
        <strain evidence="2 3">IS26</strain>
    </source>
</reference>
<dbReference type="EMBL" id="WELC01000006">
    <property type="protein sequence ID" value="KAB7631487.1"/>
    <property type="molecule type" value="Genomic_DNA"/>
</dbReference>
<evidence type="ECO:0000313" key="3">
    <source>
        <dbReference type="Proteomes" id="UP000449004"/>
    </source>
</evidence>
<dbReference type="RefSeq" id="WP_152151997.1">
    <property type="nucleotide sequence ID" value="NZ_WELC01000006.1"/>
</dbReference>
<dbReference type="Proteomes" id="UP000449004">
    <property type="component" value="Unassembled WGS sequence"/>
</dbReference>
<evidence type="ECO:0000259" key="1">
    <source>
        <dbReference type="Pfam" id="PF22294"/>
    </source>
</evidence>
<protein>
    <recommendedName>
        <fullName evidence="1">DUF6966 domain-containing protein</fullName>
    </recommendedName>
</protein>
<feature type="domain" description="DUF6966" evidence="1">
    <location>
        <begin position="29"/>
        <end position="73"/>
    </location>
</feature>
<gene>
    <name evidence="2" type="ORF">F9K92_06810</name>
</gene>
<proteinExistence type="predicted"/>
<dbReference type="AlphaFoldDB" id="A0A7V7YI59"/>